<evidence type="ECO:0000313" key="2">
    <source>
        <dbReference type="Proteomes" id="UP000245626"/>
    </source>
</evidence>
<reference evidence="1 2" key="1">
    <citation type="journal article" date="2018" name="Mol. Biol. Evol.">
        <title>Broad Genomic Sampling Reveals a Smut Pathogenic Ancestry of the Fungal Clade Ustilaginomycotina.</title>
        <authorList>
            <person name="Kijpornyongpan T."/>
            <person name="Mondo S.J."/>
            <person name="Barry K."/>
            <person name="Sandor L."/>
            <person name="Lee J."/>
            <person name="Lipzen A."/>
            <person name="Pangilinan J."/>
            <person name="LaButti K."/>
            <person name="Hainaut M."/>
            <person name="Henrissat B."/>
            <person name="Grigoriev I.V."/>
            <person name="Spatafora J.W."/>
            <person name="Aime M.C."/>
        </authorList>
    </citation>
    <scope>NUCLEOTIDE SEQUENCE [LARGE SCALE GENOMIC DNA]</scope>
    <source>
        <strain evidence="1 2">SA 807</strain>
    </source>
</reference>
<protein>
    <submittedName>
        <fullName evidence="1">GTP-binding protein Obg/CgtA</fullName>
    </submittedName>
</protein>
<dbReference type="EMBL" id="KZ819859">
    <property type="protein sequence ID" value="PWN51237.1"/>
    <property type="molecule type" value="Genomic_DNA"/>
</dbReference>
<proteinExistence type="predicted"/>
<name>A0ACD0NZM7_9BASI</name>
<gene>
    <name evidence="1" type="ORF">IE53DRAFT_328781</name>
</gene>
<accession>A0ACD0NZM7</accession>
<evidence type="ECO:0000313" key="1">
    <source>
        <dbReference type="EMBL" id="PWN51237.1"/>
    </source>
</evidence>
<dbReference type="Proteomes" id="UP000245626">
    <property type="component" value="Unassembled WGS sequence"/>
</dbReference>
<keyword evidence="2" id="KW-1185">Reference proteome</keyword>
<organism evidence="1 2">
    <name type="scientific">Violaceomyces palustris</name>
    <dbReference type="NCBI Taxonomy" id="1673888"/>
    <lineage>
        <taxon>Eukaryota</taxon>
        <taxon>Fungi</taxon>
        <taxon>Dikarya</taxon>
        <taxon>Basidiomycota</taxon>
        <taxon>Ustilaginomycotina</taxon>
        <taxon>Ustilaginomycetes</taxon>
        <taxon>Violaceomycetales</taxon>
        <taxon>Violaceomycetaceae</taxon>
        <taxon>Violaceomyces</taxon>
    </lineage>
</organism>
<feature type="non-terminal residue" evidence="1">
    <location>
        <position position="843"/>
    </location>
</feature>
<sequence>MSSRYSSLSRTVFVRPRDGKHLLSPTQTLSILQQFSSRFGKLSHFHFPREPEGQRLLGYGSVTFLERQGARRALESAGGEDDVGVGAGGGGPSYHSVLLPPNLPSRPPRTYLDDFHHARLVGPAGYLSAKGMSYEASKIRWSGESFKNPVATRPGWDDVSATLGLEGCLEKYHWSLPSTRSDDTHSDKIYHLDPNPRQVEVKVEKRVSRIVSRPSRAKPSGGGGGGSKQSFHPRPSDESLLTALTRFDGFRGKLAGVRYDLERQVMQRRERKRDRGSNNRPPSSQVSGWTRNYSTTTTGLGRMEGWAITRRGMVTSASGGRSLDSPPPSPSEKSERKAEWKRNRKSQFVDSLTVRVTAGKGGDGCVSFHKEKYIPYGPPSGGNGGQGGSVYVRAVEGPTSLSRVGRRFRAKTGEHGQGSFLHGRKADDVYIQVPVGTVVTAVARLMDDDELEALEYEDELFRRAKKAKWDTKGMVAKPEVVERLEKRLQQDDQKRLARDEWNSKVAPSSKWGNDPEGRDEAFHQSEDEEVEQEQEDVDPETLLAPHEIQNLQSSRDKVWRHFPRTGEGNYRRDEFRAAEMRLALERRRARSTSRLSEERSAASQTPLVGSEGVGAIGDEVEQLWSVDLDRPTPADSPGYLVASGGAGGLGNPTFLTSTNRSPKFATRGTWGEAVELKLELKRPSDVGLVGLPNAGKSTILRALSAARAEVGHWRFTTLSPNLGVVRLGRRGGLMGVGKGSIQEGTGGGPTSSDGREEELEEESEESEEETFRLTVSDVPGLIEGASCNKGLGHSFLRHVERCSVLVYVIDIGPDNAEPWKDLVKLRNELEAYRPGLSSRARVV</sequence>